<keyword evidence="3" id="KW-1185">Reference proteome</keyword>
<feature type="region of interest" description="Disordered" evidence="1">
    <location>
        <begin position="68"/>
        <end position="90"/>
    </location>
</feature>
<proteinExistence type="predicted"/>
<accession>A0ABP0V2K2</accession>
<sequence length="216" mass="24405">MMAALKSLLQLRHCMLQPISRFADHHPTHARKTHGAQQLFLGCKQSRRKGSTTSVIFLRAAGIAGKNGDLKEGEEKEEEDGSSSDGKKTKKELKEWEWLRQELAMELQKGGLVGEETSRRISEACADGYEKFMSSGHGTFDPMVIMDAIEEEVERRDLRGDFLPFEIGRKATKLLTQRWGVLPASSRPRLYRDAFDNKLDVVDFERFPKPPPPGCS</sequence>
<evidence type="ECO:0000256" key="1">
    <source>
        <dbReference type="SAM" id="MobiDB-lite"/>
    </source>
</evidence>
<reference evidence="2" key="1">
    <citation type="submission" date="2024-02" db="EMBL/GenBank/DDBJ databases">
        <authorList>
            <consortium name="ELIXIR-Norway"/>
            <consortium name="Elixir Norway"/>
        </authorList>
    </citation>
    <scope>NUCLEOTIDE SEQUENCE</scope>
</reference>
<dbReference type="Proteomes" id="UP001497512">
    <property type="component" value="Chromosome 9"/>
</dbReference>
<evidence type="ECO:0000313" key="2">
    <source>
        <dbReference type="EMBL" id="CAK9236648.1"/>
    </source>
</evidence>
<evidence type="ECO:0000313" key="3">
    <source>
        <dbReference type="Proteomes" id="UP001497512"/>
    </source>
</evidence>
<protein>
    <submittedName>
        <fullName evidence="2">Uncharacterized protein</fullName>
    </submittedName>
</protein>
<name>A0ABP0V2K2_9BRYO</name>
<dbReference type="EMBL" id="OZ019901">
    <property type="protein sequence ID" value="CAK9236648.1"/>
    <property type="molecule type" value="Genomic_DNA"/>
</dbReference>
<gene>
    <name evidence="2" type="ORF">CSSPTR1EN2_LOCUS23048</name>
</gene>
<organism evidence="2 3">
    <name type="scientific">Sphagnum troendelagicum</name>
    <dbReference type="NCBI Taxonomy" id="128251"/>
    <lineage>
        <taxon>Eukaryota</taxon>
        <taxon>Viridiplantae</taxon>
        <taxon>Streptophyta</taxon>
        <taxon>Embryophyta</taxon>
        <taxon>Bryophyta</taxon>
        <taxon>Sphagnophytina</taxon>
        <taxon>Sphagnopsida</taxon>
        <taxon>Sphagnales</taxon>
        <taxon>Sphagnaceae</taxon>
        <taxon>Sphagnum</taxon>
    </lineage>
</organism>